<keyword evidence="1" id="KW-0378">Hydrolase</keyword>
<dbReference type="GO" id="GO:0016787">
    <property type="term" value="F:hydrolase activity"/>
    <property type="evidence" value="ECO:0007669"/>
    <property type="project" value="UniProtKB-KW"/>
</dbReference>
<feature type="domain" description="ATP-dependent RNA helicase HrpB C-terminal" evidence="3">
    <location>
        <begin position="2"/>
        <end position="100"/>
    </location>
</feature>
<evidence type="ECO:0000256" key="1">
    <source>
        <dbReference type="ARBA" id="ARBA00022801"/>
    </source>
</evidence>
<keyword evidence="2" id="KW-0547">Nucleotide-binding</keyword>
<evidence type="ECO:0000256" key="2">
    <source>
        <dbReference type="ARBA" id="ARBA00022806"/>
    </source>
</evidence>
<reference evidence="4" key="1">
    <citation type="submission" date="2020-05" db="EMBL/GenBank/DDBJ databases">
        <authorList>
            <person name="Chiriac C."/>
            <person name="Salcher M."/>
            <person name="Ghai R."/>
            <person name="Kavagutti S V."/>
        </authorList>
    </citation>
    <scope>NUCLEOTIDE SEQUENCE</scope>
</reference>
<dbReference type="Pfam" id="PF08482">
    <property type="entry name" value="HrpB_C"/>
    <property type="match status" value="1"/>
</dbReference>
<dbReference type="InterPro" id="IPR013689">
    <property type="entry name" value="RNA_helicase_ATP-dep_HrpB_C"/>
</dbReference>
<sequence>MQLDELVPSHFSPPRGRDTEINYADPAAPTVAIRVQHLYGVTVHPSVMNGTLPLRLQLLSPADRPIQVTSDLPGFWSGSWTEVRKEMAGRYPKHDWPTRPDL</sequence>
<dbReference type="EMBL" id="CAEZTQ010000095">
    <property type="protein sequence ID" value="CAB4573479.1"/>
    <property type="molecule type" value="Genomic_DNA"/>
</dbReference>
<keyword evidence="2" id="KW-0347">Helicase</keyword>
<evidence type="ECO:0000313" key="4">
    <source>
        <dbReference type="EMBL" id="CAB4573479.1"/>
    </source>
</evidence>
<protein>
    <submittedName>
        <fullName evidence="4">Unannotated protein</fullName>
    </submittedName>
</protein>
<organism evidence="4">
    <name type="scientific">freshwater metagenome</name>
    <dbReference type="NCBI Taxonomy" id="449393"/>
    <lineage>
        <taxon>unclassified sequences</taxon>
        <taxon>metagenomes</taxon>
        <taxon>ecological metagenomes</taxon>
    </lineage>
</organism>
<keyword evidence="2" id="KW-0067">ATP-binding</keyword>
<gene>
    <name evidence="4" type="ORF">UFOPK1704_00576</name>
</gene>
<dbReference type="AlphaFoldDB" id="A0A6J6EDK0"/>
<name>A0A6J6EDK0_9ZZZZ</name>
<proteinExistence type="predicted"/>
<dbReference type="GO" id="GO:0004386">
    <property type="term" value="F:helicase activity"/>
    <property type="evidence" value="ECO:0007669"/>
    <property type="project" value="UniProtKB-KW"/>
</dbReference>
<dbReference type="PANTHER" id="PTHR43519">
    <property type="entry name" value="ATP-DEPENDENT RNA HELICASE HRPB"/>
    <property type="match status" value="1"/>
</dbReference>
<evidence type="ECO:0000259" key="3">
    <source>
        <dbReference type="Pfam" id="PF08482"/>
    </source>
</evidence>
<dbReference type="PANTHER" id="PTHR43519:SF1">
    <property type="entry name" value="ATP-DEPENDENT RNA HELICASE HRPB"/>
    <property type="match status" value="1"/>
</dbReference>
<accession>A0A6J6EDK0</accession>